<accession>A0A0A0L9R5</accession>
<dbReference type="EMBL" id="CM002924">
    <property type="protein sequence ID" value="KGN57724.1"/>
    <property type="molecule type" value="Genomic_DNA"/>
</dbReference>
<sequence>MINRALLGWMKHPKDTKPFPTRVEKLCHKYLPTFVRYPQIEMGGRVNLAGLNRLRSIHSNKEGLCRQKTQKQGGYELEQQDVNESPHHPPLKFEEAILKP</sequence>
<organism evidence="2 3">
    <name type="scientific">Cucumis sativus</name>
    <name type="common">Cucumber</name>
    <dbReference type="NCBI Taxonomy" id="3659"/>
    <lineage>
        <taxon>Eukaryota</taxon>
        <taxon>Viridiplantae</taxon>
        <taxon>Streptophyta</taxon>
        <taxon>Embryophyta</taxon>
        <taxon>Tracheophyta</taxon>
        <taxon>Spermatophyta</taxon>
        <taxon>Magnoliopsida</taxon>
        <taxon>eudicotyledons</taxon>
        <taxon>Gunneridae</taxon>
        <taxon>Pentapetalae</taxon>
        <taxon>rosids</taxon>
        <taxon>fabids</taxon>
        <taxon>Cucurbitales</taxon>
        <taxon>Cucurbitaceae</taxon>
        <taxon>Benincaseae</taxon>
        <taxon>Cucumis</taxon>
    </lineage>
</organism>
<proteinExistence type="predicted"/>
<gene>
    <name evidence="2" type="ORF">Csa_3G263220</name>
</gene>
<protein>
    <submittedName>
        <fullName evidence="2">Uncharacterized protein</fullName>
    </submittedName>
</protein>
<dbReference type="AlphaFoldDB" id="A0A0A0L9R5"/>
<evidence type="ECO:0000313" key="3">
    <source>
        <dbReference type="Proteomes" id="UP000029981"/>
    </source>
</evidence>
<name>A0A0A0L9R5_CUCSA</name>
<reference evidence="2 3" key="4">
    <citation type="journal article" date="2011" name="BMC Genomics">
        <title>RNA-Seq improves annotation of protein-coding genes in the cucumber genome.</title>
        <authorList>
            <person name="Li Z."/>
            <person name="Zhang Z."/>
            <person name="Yan P."/>
            <person name="Huang S."/>
            <person name="Fei Z."/>
            <person name="Lin K."/>
        </authorList>
    </citation>
    <scope>NUCLEOTIDE SEQUENCE [LARGE SCALE GENOMIC DNA]</scope>
    <source>
        <strain evidence="3">cv. 9930</strain>
    </source>
</reference>
<evidence type="ECO:0000256" key="1">
    <source>
        <dbReference type="SAM" id="MobiDB-lite"/>
    </source>
</evidence>
<dbReference type="Gramene" id="KGN57724">
    <property type="protein sequence ID" value="KGN57724"/>
    <property type="gene ID" value="Csa_3G263220"/>
</dbReference>
<dbReference type="Proteomes" id="UP000029981">
    <property type="component" value="Chromosome 3"/>
</dbReference>
<keyword evidence="3" id="KW-1185">Reference proteome</keyword>
<reference evidence="2 3" key="1">
    <citation type="journal article" date="2009" name="Nat. Genet.">
        <title>The genome of the cucumber, Cucumis sativus L.</title>
        <authorList>
            <person name="Huang S."/>
            <person name="Li R."/>
            <person name="Zhang Z."/>
            <person name="Li L."/>
            <person name="Gu X."/>
            <person name="Fan W."/>
            <person name="Lucas W.J."/>
            <person name="Wang X."/>
            <person name="Xie B."/>
            <person name="Ni P."/>
            <person name="Ren Y."/>
            <person name="Zhu H."/>
            <person name="Li J."/>
            <person name="Lin K."/>
            <person name="Jin W."/>
            <person name="Fei Z."/>
            <person name="Li G."/>
            <person name="Staub J."/>
            <person name="Kilian A."/>
            <person name="van der Vossen E.A."/>
            <person name="Wu Y."/>
            <person name="Guo J."/>
            <person name="He J."/>
            <person name="Jia Z."/>
            <person name="Ren Y."/>
            <person name="Tian G."/>
            <person name="Lu Y."/>
            <person name="Ruan J."/>
            <person name="Qian W."/>
            <person name="Wang M."/>
            <person name="Huang Q."/>
            <person name="Li B."/>
            <person name="Xuan Z."/>
            <person name="Cao J."/>
            <person name="Asan"/>
            <person name="Wu Z."/>
            <person name="Zhang J."/>
            <person name="Cai Q."/>
            <person name="Bai Y."/>
            <person name="Zhao B."/>
            <person name="Han Y."/>
            <person name="Li Y."/>
            <person name="Li X."/>
            <person name="Wang S."/>
            <person name="Shi Q."/>
            <person name="Liu S."/>
            <person name="Cho W.K."/>
            <person name="Kim J.Y."/>
            <person name="Xu Y."/>
            <person name="Heller-Uszynska K."/>
            <person name="Miao H."/>
            <person name="Cheng Z."/>
            <person name="Zhang S."/>
            <person name="Wu J."/>
            <person name="Yang Y."/>
            <person name="Kang H."/>
            <person name="Li M."/>
            <person name="Liang H."/>
            <person name="Ren X."/>
            <person name="Shi Z."/>
            <person name="Wen M."/>
            <person name="Jian M."/>
            <person name="Yang H."/>
            <person name="Zhang G."/>
            <person name="Yang Z."/>
            <person name="Chen R."/>
            <person name="Liu S."/>
            <person name="Li J."/>
            <person name="Ma L."/>
            <person name="Liu H."/>
            <person name="Zhou Y."/>
            <person name="Zhao J."/>
            <person name="Fang X."/>
            <person name="Li G."/>
            <person name="Fang L."/>
            <person name="Li Y."/>
            <person name="Liu D."/>
            <person name="Zheng H."/>
            <person name="Zhang Y."/>
            <person name="Qin N."/>
            <person name="Li Z."/>
            <person name="Yang G."/>
            <person name="Yang S."/>
            <person name="Bolund L."/>
            <person name="Kristiansen K."/>
            <person name="Zheng H."/>
            <person name="Li S."/>
            <person name="Zhang X."/>
            <person name="Yang H."/>
            <person name="Wang J."/>
            <person name="Sun R."/>
            <person name="Zhang B."/>
            <person name="Jiang S."/>
            <person name="Wang J."/>
            <person name="Du Y."/>
            <person name="Li S."/>
        </authorList>
    </citation>
    <scope>NUCLEOTIDE SEQUENCE [LARGE SCALE GENOMIC DNA]</scope>
    <source>
        <strain evidence="3">cv. 9930</strain>
    </source>
</reference>
<reference evidence="2 3" key="3">
    <citation type="journal article" date="2010" name="BMC Genomics">
        <title>Transcriptome sequencing and comparative analysis of cucumber flowers with different sex types.</title>
        <authorList>
            <person name="Guo S."/>
            <person name="Zheng Y."/>
            <person name="Joung J.G."/>
            <person name="Liu S."/>
            <person name="Zhang Z."/>
            <person name="Crasta O.R."/>
            <person name="Sobral B.W."/>
            <person name="Xu Y."/>
            <person name="Huang S."/>
            <person name="Fei Z."/>
        </authorList>
    </citation>
    <scope>NUCLEOTIDE SEQUENCE [LARGE SCALE GENOMIC DNA]</scope>
    <source>
        <strain evidence="3">cv. 9930</strain>
    </source>
</reference>
<reference evidence="2 3" key="2">
    <citation type="journal article" date="2009" name="PLoS ONE">
        <title>An integrated genetic and cytogenetic map of the cucumber genome.</title>
        <authorList>
            <person name="Ren Y."/>
            <person name="Zhang Z."/>
            <person name="Liu J."/>
            <person name="Staub J.E."/>
            <person name="Han Y."/>
            <person name="Cheng Z."/>
            <person name="Li X."/>
            <person name="Lu J."/>
            <person name="Miao H."/>
            <person name="Kang H."/>
            <person name="Xie B."/>
            <person name="Gu X."/>
            <person name="Wang X."/>
            <person name="Du Y."/>
            <person name="Jin W."/>
            <person name="Huang S."/>
        </authorList>
    </citation>
    <scope>NUCLEOTIDE SEQUENCE [LARGE SCALE GENOMIC DNA]</scope>
    <source>
        <strain evidence="3">cv. 9930</strain>
    </source>
</reference>
<feature type="compositionally biased region" description="Basic and acidic residues" evidence="1">
    <location>
        <begin position="84"/>
        <end position="100"/>
    </location>
</feature>
<feature type="region of interest" description="Disordered" evidence="1">
    <location>
        <begin position="62"/>
        <end position="100"/>
    </location>
</feature>
<evidence type="ECO:0000313" key="2">
    <source>
        <dbReference type="EMBL" id="KGN57724.1"/>
    </source>
</evidence>